<accession>A0A1W1ZA88</accession>
<dbReference type="GO" id="GO:0003677">
    <property type="term" value="F:DNA binding"/>
    <property type="evidence" value="ECO:0007669"/>
    <property type="project" value="UniProtKB-KW"/>
</dbReference>
<dbReference type="GO" id="GO:0045892">
    <property type="term" value="P:negative regulation of DNA-templated transcription"/>
    <property type="evidence" value="ECO:0007669"/>
    <property type="project" value="TreeGrafter"/>
</dbReference>
<evidence type="ECO:0000256" key="2">
    <source>
        <dbReference type="ARBA" id="ARBA00023125"/>
    </source>
</evidence>
<evidence type="ECO:0000259" key="4">
    <source>
        <dbReference type="PROSITE" id="PS51077"/>
    </source>
</evidence>
<evidence type="ECO:0000259" key="5">
    <source>
        <dbReference type="PROSITE" id="PS51078"/>
    </source>
</evidence>
<dbReference type="InterPro" id="IPR014757">
    <property type="entry name" value="Tscrpt_reg_IclR_C"/>
</dbReference>
<dbReference type="InterPro" id="IPR050707">
    <property type="entry name" value="HTH_MetabolicPath_Reg"/>
</dbReference>
<feature type="domain" description="HTH iclR-type" evidence="4">
    <location>
        <begin position="4"/>
        <end position="66"/>
    </location>
</feature>
<dbReference type="SMART" id="SM00346">
    <property type="entry name" value="HTH_ICLR"/>
    <property type="match status" value="1"/>
</dbReference>
<protein>
    <submittedName>
        <fullName evidence="6">Transcriptional regulator, IclR family</fullName>
    </submittedName>
</protein>
<keyword evidence="1" id="KW-0805">Transcription regulation</keyword>
<dbReference type="PANTHER" id="PTHR30136">
    <property type="entry name" value="HELIX-TURN-HELIX TRANSCRIPTIONAL REGULATOR, ICLR FAMILY"/>
    <property type="match status" value="1"/>
</dbReference>
<evidence type="ECO:0000256" key="1">
    <source>
        <dbReference type="ARBA" id="ARBA00023015"/>
    </source>
</evidence>
<keyword evidence="3" id="KW-0804">Transcription</keyword>
<dbReference type="SUPFAM" id="SSF46785">
    <property type="entry name" value="Winged helix' DNA-binding domain"/>
    <property type="match status" value="1"/>
</dbReference>
<dbReference type="Pfam" id="PF09339">
    <property type="entry name" value="HTH_IclR"/>
    <property type="match status" value="1"/>
</dbReference>
<dbReference type="RefSeq" id="WP_084450044.1">
    <property type="nucleotide sequence ID" value="NZ_FWXN01000003.1"/>
</dbReference>
<dbReference type="EMBL" id="FWXN01000003">
    <property type="protein sequence ID" value="SMC44868.1"/>
    <property type="molecule type" value="Genomic_DNA"/>
</dbReference>
<name>A0A1W1ZA88_9MICO</name>
<dbReference type="InterPro" id="IPR036388">
    <property type="entry name" value="WH-like_DNA-bd_sf"/>
</dbReference>
<dbReference type="PANTHER" id="PTHR30136:SF2">
    <property type="entry name" value="TRANSCRIPTIONAL REGULATOR ICLR"/>
    <property type="match status" value="1"/>
</dbReference>
<dbReference type="PROSITE" id="PS51078">
    <property type="entry name" value="ICLR_ED"/>
    <property type="match status" value="1"/>
</dbReference>
<evidence type="ECO:0000313" key="6">
    <source>
        <dbReference type="EMBL" id="SMC44868.1"/>
    </source>
</evidence>
<feature type="domain" description="IclR-ED" evidence="5">
    <location>
        <begin position="67"/>
        <end position="246"/>
    </location>
</feature>
<evidence type="ECO:0000256" key="3">
    <source>
        <dbReference type="ARBA" id="ARBA00023163"/>
    </source>
</evidence>
<dbReference type="Gene3D" id="3.30.450.40">
    <property type="match status" value="1"/>
</dbReference>
<sequence>MPNATSARHALRALTHLASRAEPVPAAHIARALDLPRSSTYHLLAVLVEQGYAVHYAEERTYGIGAAVHELGAGYQRQDPLQRLARPLVERLVDATTHNAHLAVLSGRDVLYVIEERAAGRPSLVTDVGVRLPATLTASGLAMLAALPRRQVTALYPSASVMVGGGPTTPSALRRLLVDVRARGHAVEVGSVSPDLSSVAAAVLDRDDHPVAAVAVTYRTDDVDEGGAARLAQAAAETATRISQRL</sequence>
<proteinExistence type="predicted"/>
<dbReference type="OrthoDB" id="3734039at2"/>
<dbReference type="InterPro" id="IPR029016">
    <property type="entry name" value="GAF-like_dom_sf"/>
</dbReference>
<dbReference type="Gene3D" id="1.10.10.10">
    <property type="entry name" value="Winged helix-like DNA-binding domain superfamily/Winged helix DNA-binding domain"/>
    <property type="match status" value="1"/>
</dbReference>
<keyword evidence="2" id="KW-0238">DNA-binding</keyword>
<reference evidence="6 7" key="1">
    <citation type="submission" date="2017-04" db="EMBL/GenBank/DDBJ databases">
        <authorList>
            <person name="Afonso C.L."/>
            <person name="Miller P.J."/>
            <person name="Scott M.A."/>
            <person name="Spackman E."/>
            <person name="Goraichik I."/>
            <person name="Dimitrov K.M."/>
            <person name="Suarez D.L."/>
            <person name="Swayne D.E."/>
        </authorList>
    </citation>
    <scope>NUCLEOTIDE SEQUENCE [LARGE SCALE GENOMIC DNA]</scope>
    <source>
        <strain evidence="6 7">CGMCC 1.12511</strain>
    </source>
</reference>
<organism evidence="6 7">
    <name type="scientific">Janibacter indicus</name>
    <dbReference type="NCBI Taxonomy" id="857417"/>
    <lineage>
        <taxon>Bacteria</taxon>
        <taxon>Bacillati</taxon>
        <taxon>Actinomycetota</taxon>
        <taxon>Actinomycetes</taxon>
        <taxon>Micrococcales</taxon>
        <taxon>Intrasporangiaceae</taxon>
        <taxon>Janibacter</taxon>
    </lineage>
</organism>
<dbReference type="SUPFAM" id="SSF55781">
    <property type="entry name" value="GAF domain-like"/>
    <property type="match status" value="1"/>
</dbReference>
<evidence type="ECO:0000313" key="7">
    <source>
        <dbReference type="Proteomes" id="UP000192634"/>
    </source>
</evidence>
<dbReference type="InterPro" id="IPR005471">
    <property type="entry name" value="Tscrpt_reg_IclR_N"/>
</dbReference>
<dbReference type="PROSITE" id="PS51077">
    <property type="entry name" value="HTH_ICLR"/>
    <property type="match status" value="1"/>
</dbReference>
<dbReference type="InterPro" id="IPR036390">
    <property type="entry name" value="WH_DNA-bd_sf"/>
</dbReference>
<dbReference type="GO" id="GO:0003700">
    <property type="term" value="F:DNA-binding transcription factor activity"/>
    <property type="evidence" value="ECO:0007669"/>
    <property type="project" value="TreeGrafter"/>
</dbReference>
<dbReference type="AlphaFoldDB" id="A0A1W1ZA88"/>
<dbReference type="Pfam" id="PF01614">
    <property type="entry name" value="IclR_C"/>
    <property type="match status" value="1"/>
</dbReference>
<dbReference type="Proteomes" id="UP000192634">
    <property type="component" value="Unassembled WGS sequence"/>
</dbReference>
<gene>
    <name evidence="6" type="ORF">SAMN06296429_103205</name>
</gene>